<keyword evidence="3" id="KW-1185">Reference proteome</keyword>
<feature type="domain" description="DRTGG" evidence="1">
    <location>
        <begin position="8"/>
        <end position="109"/>
    </location>
</feature>
<evidence type="ECO:0000313" key="2">
    <source>
        <dbReference type="EMBL" id="QSQ09498.1"/>
    </source>
</evidence>
<evidence type="ECO:0000259" key="1">
    <source>
        <dbReference type="Pfam" id="PF07085"/>
    </source>
</evidence>
<accession>A0A8A0RPK3</accession>
<name>A0A8A0RPK3_9FIRM</name>
<proteinExistence type="predicted"/>
<dbReference type="Proteomes" id="UP000662904">
    <property type="component" value="Chromosome"/>
</dbReference>
<evidence type="ECO:0000313" key="3">
    <source>
        <dbReference type="Proteomes" id="UP000662904"/>
    </source>
</evidence>
<organism evidence="2 3">
    <name type="scientific">Koleobacter methoxysyntrophicus</name>
    <dbReference type="NCBI Taxonomy" id="2751313"/>
    <lineage>
        <taxon>Bacteria</taxon>
        <taxon>Bacillati</taxon>
        <taxon>Bacillota</taxon>
        <taxon>Clostridia</taxon>
        <taxon>Koleobacterales</taxon>
        <taxon>Koleobacteraceae</taxon>
        <taxon>Koleobacter</taxon>
    </lineage>
</organism>
<dbReference type="Pfam" id="PF07085">
    <property type="entry name" value="DRTGG"/>
    <property type="match status" value="1"/>
</dbReference>
<dbReference type="InterPro" id="IPR010766">
    <property type="entry name" value="DRTGG"/>
</dbReference>
<sequence length="114" mass="12359">MTLKLGQIVDNLGLKVVTGTDLLDREVQGGYTSDLLSWVMAHAKEGCLWITVQNHQNIVAVASLLGLAGIIVAEGVEVEEKTREKGEKEKVCILTTEKSAYEISGLLYQMGLGK</sequence>
<dbReference type="SUPFAM" id="SSF75138">
    <property type="entry name" value="HprK N-terminal domain-like"/>
    <property type="match status" value="1"/>
</dbReference>
<dbReference type="Gene3D" id="3.40.1390.20">
    <property type="entry name" value="HprK N-terminal domain-like"/>
    <property type="match status" value="1"/>
</dbReference>
<dbReference type="AlphaFoldDB" id="A0A8A0RPK3"/>
<gene>
    <name evidence="2" type="ORF">H0A61_01869</name>
</gene>
<dbReference type="RefSeq" id="WP_206706853.1">
    <property type="nucleotide sequence ID" value="NZ_CP059066.1"/>
</dbReference>
<dbReference type="EMBL" id="CP059066">
    <property type="protein sequence ID" value="QSQ09498.1"/>
    <property type="molecule type" value="Genomic_DNA"/>
</dbReference>
<reference evidence="2" key="1">
    <citation type="submission" date="2020-07" db="EMBL/GenBank/DDBJ databases">
        <title>Koleobacter methoxysyntrophicus gen. nov., sp. nov., a novel anaerobic bacterium isolated from deep subsurface oil field and proposal of Koleobacterales ord. nov. in the phylum Firmicutes.</title>
        <authorList>
            <person name="Sakamoto S."/>
            <person name="Tamaki H."/>
        </authorList>
    </citation>
    <scope>NUCLEOTIDE SEQUENCE</scope>
    <source>
        <strain evidence="2">NRmbB1</strain>
    </source>
</reference>
<dbReference type="KEGG" id="kme:H0A61_01869"/>
<protein>
    <recommendedName>
        <fullName evidence="1">DRTGG domain-containing protein</fullName>
    </recommendedName>
</protein>
<dbReference type="InterPro" id="IPR028979">
    <property type="entry name" value="Ser_kin/Pase_Hpr-like_N_sf"/>
</dbReference>